<protein>
    <submittedName>
        <fullName evidence="6">LysR family transcriptional regulator</fullName>
    </submittedName>
</protein>
<proteinExistence type="inferred from homology"/>
<evidence type="ECO:0000313" key="7">
    <source>
        <dbReference type="Proteomes" id="UP001165283"/>
    </source>
</evidence>
<dbReference type="InterPro" id="IPR036388">
    <property type="entry name" value="WH-like_DNA-bd_sf"/>
</dbReference>
<organism evidence="6 7">
    <name type="scientific">Pseudonocardia humida</name>
    <dbReference type="NCBI Taxonomy" id="2800819"/>
    <lineage>
        <taxon>Bacteria</taxon>
        <taxon>Bacillati</taxon>
        <taxon>Actinomycetota</taxon>
        <taxon>Actinomycetes</taxon>
        <taxon>Pseudonocardiales</taxon>
        <taxon>Pseudonocardiaceae</taxon>
        <taxon>Pseudonocardia</taxon>
    </lineage>
</organism>
<dbReference type="Gene3D" id="3.40.190.10">
    <property type="entry name" value="Periplasmic binding protein-like II"/>
    <property type="match status" value="2"/>
</dbReference>
<comment type="caution">
    <text evidence="6">The sequence shown here is derived from an EMBL/GenBank/DDBJ whole genome shotgun (WGS) entry which is preliminary data.</text>
</comment>
<dbReference type="CDD" id="cd08414">
    <property type="entry name" value="PBP2_LTTR_aromatics_like"/>
    <property type="match status" value="1"/>
</dbReference>
<dbReference type="RefSeq" id="WP_252442548.1">
    <property type="nucleotide sequence ID" value="NZ_JAGSOV010000055.1"/>
</dbReference>
<keyword evidence="4" id="KW-0804">Transcription</keyword>
<dbReference type="InterPro" id="IPR036390">
    <property type="entry name" value="WH_DNA-bd_sf"/>
</dbReference>
<comment type="similarity">
    <text evidence="1">Belongs to the LysR transcriptional regulatory family.</text>
</comment>
<dbReference type="Proteomes" id="UP001165283">
    <property type="component" value="Unassembled WGS sequence"/>
</dbReference>
<dbReference type="EMBL" id="JAGSOV010000055">
    <property type="protein sequence ID" value="MCO1658519.1"/>
    <property type="molecule type" value="Genomic_DNA"/>
</dbReference>
<keyword evidence="2" id="KW-0805">Transcription regulation</keyword>
<dbReference type="SUPFAM" id="SSF53850">
    <property type="entry name" value="Periplasmic binding protein-like II"/>
    <property type="match status" value="1"/>
</dbReference>
<dbReference type="Pfam" id="PF00126">
    <property type="entry name" value="HTH_1"/>
    <property type="match status" value="1"/>
</dbReference>
<sequence length="298" mass="31550">MELRQVRAFLAIAEELHFGRAAARLHLAQSSVSEQLRRLERDLDVVLVDRGPRRVRLTAAGEAFRAEATRLVEQAGTARAAARAAAAGCAGPLSIGFNFPAGQHLLPAALARFAAVHPAVATRLWERRSGPQLRALRDGNLDVGFVYGPVDDPQLVSTPLLAVPVVAVVGRAAHPLASQGSVPMRRLAAEQCVLFRRAQSPAMHDAITGAARAAGVWLNVAEEIDDPAATGVVLNARRLVGFASAPRARHGTGNALTSLALTDPTPRLDVHVVRRRDDRSQLIATFVTAVCAVAAGAD</sequence>
<dbReference type="SUPFAM" id="SSF46785">
    <property type="entry name" value="Winged helix' DNA-binding domain"/>
    <property type="match status" value="1"/>
</dbReference>
<keyword evidence="7" id="KW-1185">Reference proteome</keyword>
<evidence type="ECO:0000313" key="6">
    <source>
        <dbReference type="EMBL" id="MCO1658519.1"/>
    </source>
</evidence>
<dbReference type="PANTHER" id="PTHR30346">
    <property type="entry name" value="TRANSCRIPTIONAL DUAL REGULATOR HCAR-RELATED"/>
    <property type="match status" value="1"/>
</dbReference>
<keyword evidence="3" id="KW-0238">DNA-binding</keyword>
<reference evidence="6" key="1">
    <citation type="submission" date="2021-04" db="EMBL/GenBank/DDBJ databases">
        <title>Pseudonocardia sp. nov., isolated from sandy soil of mangrove forest.</title>
        <authorList>
            <person name="Zan Z."/>
            <person name="Huang R."/>
            <person name="Liu W."/>
        </authorList>
    </citation>
    <scope>NUCLEOTIDE SEQUENCE</scope>
    <source>
        <strain evidence="6">S2-4</strain>
    </source>
</reference>
<accession>A0ABT1A718</accession>
<dbReference type="Gene3D" id="1.10.10.10">
    <property type="entry name" value="Winged helix-like DNA-binding domain superfamily/Winged helix DNA-binding domain"/>
    <property type="match status" value="1"/>
</dbReference>
<dbReference type="Pfam" id="PF03466">
    <property type="entry name" value="LysR_substrate"/>
    <property type="match status" value="1"/>
</dbReference>
<dbReference type="PROSITE" id="PS50931">
    <property type="entry name" value="HTH_LYSR"/>
    <property type="match status" value="1"/>
</dbReference>
<evidence type="ECO:0000256" key="3">
    <source>
        <dbReference type="ARBA" id="ARBA00023125"/>
    </source>
</evidence>
<evidence type="ECO:0000256" key="1">
    <source>
        <dbReference type="ARBA" id="ARBA00009437"/>
    </source>
</evidence>
<name>A0ABT1A718_9PSEU</name>
<gene>
    <name evidence="6" type="ORF">KDL28_25985</name>
</gene>
<dbReference type="InterPro" id="IPR000847">
    <property type="entry name" value="LysR_HTH_N"/>
</dbReference>
<evidence type="ECO:0000256" key="4">
    <source>
        <dbReference type="ARBA" id="ARBA00023163"/>
    </source>
</evidence>
<dbReference type="PRINTS" id="PR00039">
    <property type="entry name" value="HTHLYSR"/>
</dbReference>
<dbReference type="PANTHER" id="PTHR30346:SF0">
    <property type="entry name" value="HCA OPERON TRANSCRIPTIONAL ACTIVATOR HCAR"/>
    <property type="match status" value="1"/>
</dbReference>
<evidence type="ECO:0000256" key="2">
    <source>
        <dbReference type="ARBA" id="ARBA00023015"/>
    </source>
</evidence>
<dbReference type="InterPro" id="IPR005119">
    <property type="entry name" value="LysR_subst-bd"/>
</dbReference>
<evidence type="ECO:0000259" key="5">
    <source>
        <dbReference type="PROSITE" id="PS50931"/>
    </source>
</evidence>
<feature type="domain" description="HTH lysR-type" evidence="5">
    <location>
        <begin position="1"/>
        <end position="58"/>
    </location>
</feature>